<keyword evidence="4 16" id="KW-0132">Cell division</keyword>
<evidence type="ECO:0000256" key="16">
    <source>
        <dbReference type="HAMAP-Rule" id="MF_02080"/>
    </source>
</evidence>
<proteinExistence type="inferred from homology"/>
<evidence type="ECO:0000256" key="11">
    <source>
        <dbReference type="ARBA" id="ARBA00022989"/>
    </source>
</evidence>
<organism evidence="19 20">
    <name type="scientific">Paraglaciecola psychrophila 170</name>
    <dbReference type="NCBI Taxonomy" id="1129794"/>
    <lineage>
        <taxon>Bacteria</taxon>
        <taxon>Pseudomonadati</taxon>
        <taxon>Pseudomonadota</taxon>
        <taxon>Gammaproteobacteria</taxon>
        <taxon>Alteromonadales</taxon>
        <taxon>Alteromonadaceae</taxon>
        <taxon>Paraglaciecola</taxon>
    </lineage>
</organism>
<evidence type="ECO:0000256" key="1">
    <source>
        <dbReference type="ARBA" id="ARBA00004370"/>
    </source>
</evidence>
<dbReference type="InterPro" id="IPR005311">
    <property type="entry name" value="PBP_dimer"/>
</dbReference>
<evidence type="ECO:0000313" key="20">
    <source>
        <dbReference type="Proteomes" id="UP000011864"/>
    </source>
</evidence>
<evidence type="ECO:0000259" key="18">
    <source>
        <dbReference type="Pfam" id="PF03717"/>
    </source>
</evidence>
<evidence type="ECO:0000256" key="7">
    <source>
        <dbReference type="ARBA" id="ARBA00022692"/>
    </source>
</evidence>
<dbReference type="GO" id="GO:0000917">
    <property type="term" value="P:division septum assembly"/>
    <property type="evidence" value="ECO:0007669"/>
    <property type="project" value="UniProtKB-KW"/>
</dbReference>
<feature type="transmembrane region" description="Helical" evidence="16">
    <location>
        <begin position="28"/>
        <end position="50"/>
    </location>
</feature>
<comment type="function">
    <text evidence="16">Catalyzes cross-linking of the peptidoglycan cell wall at the division septum.</text>
</comment>
<accession>K7AV17</accession>
<feature type="active site" description="Acyl-ester intermediate" evidence="16">
    <location>
        <position position="330"/>
    </location>
</feature>
<evidence type="ECO:0000259" key="17">
    <source>
        <dbReference type="Pfam" id="PF00905"/>
    </source>
</evidence>
<evidence type="ECO:0000256" key="10">
    <source>
        <dbReference type="ARBA" id="ARBA00022984"/>
    </source>
</evidence>
<dbReference type="Pfam" id="PF00905">
    <property type="entry name" value="Transpeptidase"/>
    <property type="match status" value="1"/>
</dbReference>
<gene>
    <name evidence="16" type="primary">ftsI</name>
    <name evidence="19" type="ORF">C427_0912</name>
</gene>
<comment type="similarity">
    <text evidence="16">Belongs to the transpeptidase family. FtsI subfamily.</text>
</comment>
<dbReference type="STRING" id="1129794.C427_0912"/>
<evidence type="ECO:0000313" key="19">
    <source>
        <dbReference type="EMBL" id="AGH43021.1"/>
    </source>
</evidence>
<evidence type="ECO:0000256" key="15">
    <source>
        <dbReference type="ARBA" id="ARBA00023316"/>
    </source>
</evidence>
<dbReference type="Gene3D" id="1.10.150.770">
    <property type="match status" value="1"/>
</dbReference>
<keyword evidence="5 16" id="KW-0121">Carboxypeptidase</keyword>
<dbReference type="InterPro" id="IPR012338">
    <property type="entry name" value="Beta-lactam/transpept-like"/>
</dbReference>
<dbReference type="HOGENOM" id="CLU_009289_6_2_6"/>
<keyword evidence="15 16" id="KW-0961">Cell wall biogenesis/degradation</keyword>
<dbReference type="GO" id="GO:0005886">
    <property type="term" value="C:plasma membrane"/>
    <property type="evidence" value="ECO:0007669"/>
    <property type="project" value="UniProtKB-SubCell"/>
</dbReference>
<keyword evidence="2 16" id="KW-1003">Cell membrane</keyword>
<name>K7AV17_9ALTE</name>
<dbReference type="RefSeq" id="WP_007640763.1">
    <property type="nucleotide sequence ID" value="NC_020514.1"/>
</dbReference>
<evidence type="ECO:0000256" key="3">
    <source>
        <dbReference type="ARBA" id="ARBA00022519"/>
    </source>
</evidence>
<evidence type="ECO:0000256" key="2">
    <source>
        <dbReference type="ARBA" id="ARBA00022475"/>
    </source>
</evidence>
<dbReference type="PANTHER" id="PTHR30627">
    <property type="entry name" value="PEPTIDOGLYCAN D,D-TRANSPEPTIDASE"/>
    <property type="match status" value="1"/>
</dbReference>
<protein>
    <recommendedName>
        <fullName evidence="16">Peptidoglycan D,D-transpeptidase FtsI</fullName>
        <ecNumber evidence="16">3.4.16.4</ecNumber>
    </recommendedName>
    <alternativeName>
        <fullName evidence="16">Penicillin-binding protein 3</fullName>
        <shortName evidence="16">PBP-3</shortName>
    </alternativeName>
</protein>
<dbReference type="SUPFAM" id="SSF56601">
    <property type="entry name" value="beta-lactamase/transpeptidase-like"/>
    <property type="match status" value="1"/>
</dbReference>
<evidence type="ECO:0000256" key="6">
    <source>
        <dbReference type="ARBA" id="ARBA00022670"/>
    </source>
</evidence>
<feature type="domain" description="Penicillin-binding protein dimerisation" evidence="18">
    <location>
        <begin position="76"/>
        <end position="242"/>
    </location>
</feature>
<dbReference type="PATRIC" id="fig|1129794.4.peg.898"/>
<dbReference type="KEGG" id="gps:C427_0912"/>
<keyword evidence="13 16" id="KW-0717">Septation</keyword>
<dbReference type="GO" id="GO:0008360">
    <property type="term" value="P:regulation of cell shape"/>
    <property type="evidence" value="ECO:0007669"/>
    <property type="project" value="UniProtKB-KW"/>
</dbReference>
<dbReference type="EC" id="3.4.16.4" evidence="16"/>
<dbReference type="HAMAP" id="MF_02080">
    <property type="entry name" value="FtsI_transpept"/>
    <property type="match status" value="1"/>
</dbReference>
<dbReference type="Proteomes" id="UP000011864">
    <property type="component" value="Chromosome"/>
</dbReference>
<dbReference type="InterPro" id="IPR050515">
    <property type="entry name" value="Beta-lactam/transpept"/>
</dbReference>
<reference evidence="19 20" key="1">
    <citation type="journal article" date="2013" name="Genome Announc.">
        <title>Complete Genome Sequence of Glaciecola psychrophila Strain 170T.</title>
        <authorList>
            <person name="Yin J."/>
            <person name="Chen J."/>
            <person name="Liu G."/>
            <person name="Yu Y."/>
            <person name="Song L."/>
            <person name="Wang X."/>
            <person name="Qu X."/>
        </authorList>
    </citation>
    <scope>NUCLEOTIDE SEQUENCE [LARGE SCALE GENOMIC DNA]</scope>
    <source>
        <strain evidence="19 20">170</strain>
    </source>
</reference>
<evidence type="ECO:0000256" key="14">
    <source>
        <dbReference type="ARBA" id="ARBA00023306"/>
    </source>
</evidence>
<sequence>MSRLSNNANNKYNTKQAKVNSAPSLLHWRFVVVVTAILMVFVGLGIRAAYIQVVSPDLLIQQGDNRTLRTRVNPLHRGLIVDRNGQQLAVSVPVRAIWADPKAIAQSIQEEHKKAQEDPTFDLQGKQNENTKRWQALAEVLGQNLDALKEKVSNPEKRFIYLQRQVSPAMAEYIEELKIAGIYLRDESRRYYPSGEVSAHVVGFTNVDDTGIEGVEKLYNKLLAGTQGSRKIRRDGKGRMVELIEFEEGEKPQNIQLTIDQRIQALAYKELKQAVQYYKATSGSAVVVAVNTGEILALVNSPSYNPNNRAGVSTHRIRNRAVTDAYEPGSSIKPLAVLSALEFGSAKVDTLIDTSPGWMHLGGNIVRDSRNYGEIDLTDIIRKSSNMGTSKLALSVPKEFLLDMYYNVGLMSDSGANLLGESSGIFNHRARWSDFELSTLSFGYGISVTALQLARMYSILGDGGIRRPLSIIKRDMPVQSERVISAQATQQILQMMETVTEQNGSAEKAQVPGYRVAGKTGTSRKAIANGYGDEYVNIFAGVAPVSDPQLAVVILINEPKGELYYAGHTAAPVFSKIMAASLQMLNVPPDDKTVSSLAGTSVITSIGAENAG</sequence>
<comment type="subcellular location">
    <subcellularLocation>
        <location evidence="16">Cell inner membrane</location>
        <topology evidence="16">Single-pass membrane protein</topology>
    </subcellularLocation>
    <subcellularLocation>
        <location evidence="1">Membrane</location>
    </subcellularLocation>
</comment>
<evidence type="ECO:0000256" key="5">
    <source>
        <dbReference type="ARBA" id="ARBA00022645"/>
    </source>
</evidence>
<evidence type="ECO:0000256" key="4">
    <source>
        <dbReference type="ARBA" id="ARBA00022618"/>
    </source>
</evidence>
<dbReference type="EMBL" id="CP003837">
    <property type="protein sequence ID" value="AGH43021.1"/>
    <property type="molecule type" value="Genomic_DNA"/>
</dbReference>
<dbReference type="GO" id="GO:0009002">
    <property type="term" value="F:serine-type D-Ala-D-Ala carboxypeptidase activity"/>
    <property type="evidence" value="ECO:0007669"/>
    <property type="project" value="UniProtKB-UniRule"/>
</dbReference>
<dbReference type="InterPro" id="IPR036138">
    <property type="entry name" value="PBP_dimer_sf"/>
</dbReference>
<dbReference type="PANTHER" id="PTHR30627:SF1">
    <property type="entry name" value="PEPTIDOGLYCAN D,D-TRANSPEPTIDASE FTSI"/>
    <property type="match status" value="1"/>
</dbReference>
<dbReference type="InterPro" id="IPR001460">
    <property type="entry name" value="PCN-bd_Tpept"/>
</dbReference>
<evidence type="ECO:0000256" key="13">
    <source>
        <dbReference type="ARBA" id="ARBA00023210"/>
    </source>
</evidence>
<evidence type="ECO:0000256" key="12">
    <source>
        <dbReference type="ARBA" id="ARBA00023136"/>
    </source>
</evidence>
<keyword evidence="11 16" id="KW-1133">Transmembrane helix</keyword>
<keyword evidence="12 16" id="KW-0472">Membrane</keyword>
<keyword evidence="3 16" id="KW-0997">Cell inner membrane</keyword>
<evidence type="ECO:0000256" key="8">
    <source>
        <dbReference type="ARBA" id="ARBA00022801"/>
    </source>
</evidence>
<dbReference type="Pfam" id="PF03717">
    <property type="entry name" value="PBP_dimer"/>
    <property type="match status" value="1"/>
</dbReference>
<evidence type="ECO:0000256" key="9">
    <source>
        <dbReference type="ARBA" id="ARBA00022960"/>
    </source>
</evidence>
<keyword evidence="8 16" id="KW-0378">Hydrolase</keyword>
<keyword evidence="14 16" id="KW-0131">Cell cycle</keyword>
<dbReference type="Gene3D" id="3.30.450.330">
    <property type="match status" value="1"/>
</dbReference>
<keyword evidence="9 16" id="KW-0133">Cell shape</keyword>
<dbReference type="GO" id="GO:0043093">
    <property type="term" value="P:FtsZ-dependent cytokinesis"/>
    <property type="evidence" value="ECO:0007669"/>
    <property type="project" value="UniProtKB-UniRule"/>
</dbReference>
<keyword evidence="20" id="KW-1185">Reference proteome</keyword>
<dbReference type="OrthoDB" id="9789078at2"/>
<keyword evidence="7 16" id="KW-0812">Transmembrane</keyword>
<dbReference type="AlphaFoldDB" id="K7AV17"/>
<dbReference type="SUPFAM" id="SSF56519">
    <property type="entry name" value="Penicillin binding protein dimerisation domain"/>
    <property type="match status" value="1"/>
</dbReference>
<dbReference type="GO" id="GO:0071555">
    <property type="term" value="P:cell wall organization"/>
    <property type="evidence" value="ECO:0007669"/>
    <property type="project" value="UniProtKB-KW"/>
</dbReference>
<comment type="pathway">
    <text evidence="16">Cell wall biogenesis; peptidoglycan biosynthesis.</text>
</comment>
<dbReference type="GO" id="GO:0008658">
    <property type="term" value="F:penicillin binding"/>
    <property type="evidence" value="ECO:0007669"/>
    <property type="project" value="InterPro"/>
</dbReference>
<dbReference type="eggNOG" id="COG0768">
    <property type="taxonomic scope" value="Bacteria"/>
</dbReference>
<comment type="catalytic activity">
    <reaction evidence="16">
        <text>Preferential cleavage: (Ac)2-L-Lys-D-Ala-|-D-Ala. Also transpeptidation of peptidyl-alanyl moieties that are N-acyl substituents of D-alanine.</text>
        <dbReference type="EC" id="3.4.16.4"/>
    </reaction>
</comment>
<dbReference type="UniPathway" id="UPA00219"/>
<dbReference type="Gene3D" id="3.90.1310.10">
    <property type="entry name" value="Penicillin-binding protein 2a (Domain 2)"/>
    <property type="match status" value="1"/>
</dbReference>
<dbReference type="Gene3D" id="3.40.710.10">
    <property type="entry name" value="DD-peptidase/beta-lactamase superfamily"/>
    <property type="match status" value="1"/>
</dbReference>
<feature type="domain" description="Penicillin-binding protein transpeptidase" evidence="17">
    <location>
        <begin position="283"/>
        <end position="578"/>
    </location>
</feature>
<dbReference type="InterPro" id="IPR037532">
    <property type="entry name" value="FtsI_transpept"/>
</dbReference>
<keyword evidence="10 16" id="KW-0573">Peptidoglycan synthesis</keyword>
<dbReference type="GO" id="GO:0009252">
    <property type="term" value="P:peptidoglycan biosynthetic process"/>
    <property type="evidence" value="ECO:0007669"/>
    <property type="project" value="UniProtKB-UniRule"/>
</dbReference>
<dbReference type="GO" id="GO:0008955">
    <property type="term" value="F:peptidoglycan glycosyltransferase activity"/>
    <property type="evidence" value="ECO:0007669"/>
    <property type="project" value="InterPro"/>
</dbReference>
<dbReference type="GO" id="GO:0006508">
    <property type="term" value="P:proteolysis"/>
    <property type="evidence" value="ECO:0007669"/>
    <property type="project" value="UniProtKB-KW"/>
</dbReference>
<keyword evidence="6 16" id="KW-0645">Protease</keyword>